<evidence type="ECO:0000259" key="2">
    <source>
        <dbReference type="Pfam" id="PF00582"/>
    </source>
</evidence>
<gene>
    <name evidence="3" type="ORF">SAMN02745146_0239</name>
</gene>
<evidence type="ECO:0000256" key="1">
    <source>
        <dbReference type="ARBA" id="ARBA00008791"/>
    </source>
</evidence>
<dbReference type="EMBL" id="FQYN01000012">
    <property type="protein sequence ID" value="SHJ81501.1"/>
    <property type="molecule type" value="Genomic_DNA"/>
</dbReference>
<organism evidence="3 4">
    <name type="scientific">Hymenobacter daecheongensis DSM 21074</name>
    <dbReference type="NCBI Taxonomy" id="1121955"/>
    <lineage>
        <taxon>Bacteria</taxon>
        <taxon>Pseudomonadati</taxon>
        <taxon>Bacteroidota</taxon>
        <taxon>Cytophagia</taxon>
        <taxon>Cytophagales</taxon>
        <taxon>Hymenobacteraceae</taxon>
        <taxon>Hymenobacter</taxon>
    </lineage>
</organism>
<evidence type="ECO:0000313" key="3">
    <source>
        <dbReference type="EMBL" id="SHJ81501.1"/>
    </source>
</evidence>
<feature type="domain" description="UspA" evidence="2">
    <location>
        <begin position="148"/>
        <end position="271"/>
    </location>
</feature>
<name>A0A1M6MDG0_9BACT</name>
<dbReference type="RefSeq" id="WP_073112565.1">
    <property type="nucleotide sequence ID" value="NZ_FQYN01000012.1"/>
</dbReference>
<dbReference type="InterPro" id="IPR014729">
    <property type="entry name" value="Rossmann-like_a/b/a_fold"/>
</dbReference>
<reference evidence="3 4" key="1">
    <citation type="submission" date="2016-11" db="EMBL/GenBank/DDBJ databases">
        <authorList>
            <person name="Jaros S."/>
            <person name="Januszkiewicz K."/>
            <person name="Wedrychowicz H."/>
        </authorList>
    </citation>
    <scope>NUCLEOTIDE SEQUENCE [LARGE SCALE GENOMIC DNA]</scope>
    <source>
        <strain evidence="3 4">DSM 21074</strain>
    </source>
</reference>
<comment type="similarity">
    <text evidence="1">Belongs to the universal stress protein A family.</text>
</comment>
<dbReference type="Gene3D" id="3.40.50.620">
    <property type="entry name" value="HUPs"/>
    <property type="match status" value="2"/>
</dbReference>
<dbReference type="STRING" id="1121955.SAMN02745146_0239"/>
<dbReference type="PANTHER" id="PTHR46268:SF6">
    <property type="entry name" value="UNIVERSAL STRESS PROTEIN UP12"/>
    <property type="match status" value="1"/>
</dbReference>
<dbReference type="AlphaFoldDB" id="A0A1M6MDG0"/>
<dbReference type="OrthoDB" id="871451at2"/>
<dbReference type="Proteomes" id="UP000184418">
    <property type="component" value="Unassembled WGS sequence"/>
</dbReference>
<keyword evidence="4" id="KW-1185">Reference proteome</keyword>
<dbReference type="InterPro" id="IPR006016">
    <property type="entry name" value="UspA"/>
</dbReference>
<dbReference type="PANTHER" id="PTHR46268">
    <property type="entry name" value="STRESS RESPONSE PROTEIN NHAX"/>
    <property type="match status" value="1"/>
</dbReference>
<dbReference type="CDD" id="cd00293">
    <property type="entry name" value="USP-like"/>
    <property type="match status" value="2"/>
</dbReference>
<feature type="domain" description="UspA" evidence="2">
    <location>
        <begin position="6"/>
        <end position="137"/>
    </location>
</feature>
<sequence>MKPAFVILTDLSEAAETALTYTARLVSQLNGRLVLLHVYQDPLLEHEAHAGAAPAVLDSRKQIMSQLVRRVRRLAVPAVAELSAEGLGTAVAEVVRHHHPLLLALGREHPDTMLDRLIGHQALPILQAAHYPLLLVPEGWTDQALPSRVVVAADDRPFQLSSSSLALTELLAALKPTTTVVHVAAGAGASRADVGLEAVRRTELFGALNSNSLYEVREETPVEGILHAAADLQAQLIVVLARPHTFVGGLFHRSVTAQVMRRSPLPVLILPTTT</sequence>
<accession>A0A1M6MDG0</accession>
<dbReference type="SUPFAM" id="SSF52402">
    <property type="entry name" value="Adenine nucleotide alpha hydrolases-like"/>
    <property type="match status" value="2"/>
</dbReference>
<evidence type="ECO:0000313" key="4">
    <source>
        <dbReference type="Proteomes" id="UP000184418"/>
    </source>
</evidence>
<proteinExistence type="inferred from homology"/>
<protein>
    <submittedName>
        <fullName evidence="3">Universal stress protein family protein</fullName>
    </submittedName>
</protein>
<dbReference type="Pfam" id="PF00582">
    <property type="entry name" value="Usp"/>
    <property type="match status" value="2"/>
</dbReference>